<sequence>MAYLTFDPSDKGLEDILVQYAHLLEKALVEGLIPFGVDEDDVIVRVLKCTTRICNKMHIKVTLETDNPAVTADAVTVMLRKVLTAEPFEVSRIFVGDEGDWASNYE</sequence>
<name>A0A1F4VEE0_UNCKA</name>
<organism evidence="1 2">
    <name type="scientific">candidate division WWE3 bacterium RIFCSPLOWO2_01_FULL_41_18</name>
    <dbReference type="NCBI Taxonomy" id="1802625"/>
    <lineage>
        <taxon>Bacteria</taxon>
        <taxon>Katanobacteria</taxon>
    </lineage>
</organism>
<protein>
    <submittedName>
        <fullName evidence="1">Uncharacterized protein</fullName>
    </submittedName>
</protein>
<evidence type="ECO:0000313" key="2">
    <source>
        <dbReference type="Proteomes" id="UP000176504"/>
    </source>
</evidence>
<accession>A0A1F4VEE0</accession>
<dbReference type="AlphaFoldDB" id="A0A1F4VEE0"/>
<dbReference type="Proteomes" id="UP000176504">
    <property type="component" value="Unassembled WGS sequence"/>
</dbReference>
<dbReference type="EMBL" id="MEVI01000002">
    <property type="protein sequence ID" value="OGC55557.1"/>
    <property type="molecule type" value="Genomic_DNA"/>
</dbReference>
<reference evidence="1 2" key="1">
    <citation type="journal article" date="2016" name="Nat. Commun.">
        <title>Thousands of microbial genomes shed light on interconnected biogeochemical processes in an aquifer system.</title>
        <authorList>
            <person name="Anantharaman K."/>
            <person name="Brown C.T."/>
            <person name="Hug L.A."/>
            <person name="Sharon I."/>
            <person name="Castelle C.J."/>
            <person name="Probst A.J."/>
            <person name="Thomas B.C."/>
            <person name="Singh A."/>
            <person name="Wilkins M.J."/>
            <person name="Karaoz U."/>
            <person name="Brodie E.L."/>
            <person name="Williams K.H."/>
            <person name="Hubbard S.S."/>
            <person name="Banfield J.F."/>
        </authorList>
    </citation>
    <scope>NUCLEOTIDE SEQUENCE [LARGE SCALE GENOMIC DNA]</scope>
</reference>
<evidence type="ECO:0000313" key="1">
    <source>
        <dbReference type="EMBL" id="OGC55557.1"/>
    </source>
</evidence>
<comment type="caution">
    <text evidence="1">The sequence shown here is derived from an EMBL/GenBank/DDBJ whole genome shotgun (WGS) entry which is preliminary data.</text>
</comment>
<proteinExistence type="predicted"/>
<gene>
    <name evidence="1" type="ORF">A3A78_01210</name>
</gene>